<dbReference type="Proteomes" id="UP000216225">
    <property type="component" value="Unassembled WGS sequence"/>
</dbReference>
<accession>A0A3R7HSC0</accession>
<dbReference type="CDD" id="cd08421">
    <property type="entry name" value="PBP2_LTTR_like_1"/>
    <property type="match status" value="1"/>
</dbReference>
<gene>
    <name evidence="6" type="ORF">CE154_005915</name>
</gene>
<dbReference type="InterPro" id="IPR000847">
    <property type="entry name" value="LysR_HTH_N"/>
</dbReference>
<dbReference type="InterPro" id="IPR036388">
    <property type="entry name" value="WH-like_DNA-bd_sf"/>
</dbReference>
<evidence type="ECO:0000259" key="5">
    <source>
        <dbReference type="PROSITE" id="PS50931"/>
    </source>
</evidence>
<dbReference type="EMBL" id="NKDB02000001">
    <property type="protein sequence ID" value="RKJ99889.1"/>
    <property type="molecule type" value="Genomic_DNA"/>
</dbReference>
<dbReference type="SUPFAM" id="SSF53850">
    <property type="entry name" value="Periplasmic binding protein-like II"/>
    <property type="match status" value="1"/>
</dbReference>
<dbReference type="InterPro" id="IPR036390">
    <property type="entry name" value="WH_DNA-bd_sf"/>
</dbReference>
<dbReference type="GO" id="GO:0005829">
    <property type="term" value="C:cytosol"/>
    <property type="evidence" value="ECO:0007669"/>
    <property type="project" value="TreeGrafter"/>
</dbReference>
<proteinExistence type="inferred from homology"/>
<evidence type="ECO:0000256" key="4">
    <source>
        <dbReference type="ARBA" id="ARBA00023163"/>
    </source>
</evidence>
<dbReference type="Pfam" id="PF03466">
    <property type="entry name" value="LysR_substrate"/>
    <property type="match status" value="1"/>
</dbReference>
<dbReference type="Gene3D" id="3.40.190.290">
    <property type="match status" value="1"/>
</dbReference>
<evidence type="ECO:0000256" key="1">
    <source>
        <dbReference type="ARBA" id="ARBA00009437"/>
    </source>
</evidence>
<dbReference type="FunFam" id="1.10.10.10:FF:000001">
    <property type="entry name" value="LysR family transcriptional regulator"/>
    <property type="match status" value="1"/>
</dbReference>
<dbReference type="PANTHER" id="PTHR30419">
    <property type="entry name" value="HTH-TYPE TRANSCRIPTIONAL REGULATOR YBHD"/>
    <property type="match status" value="1"/>
</dbReference>
<organism evidence="6 7">
    <name type="scientific">Alicycliphilus denitrificans</name>
    <dbReference type="NCBI Taxonomy" id="179636"/>
    <lineage>
        <taxon>Bacteria</taxon>
        <taxon>Pseudomonadati</taxon>
        <taxon>Pseudomonadota</taxon>
        <taxon>Betaproteobacteria</taxon>
        <taxon>Burkholderiales</taxon>
        <taxon>Comamonadaceae</taxon>
        <taxon>Alicycliphilus</taxon>
    </lineage>
</organism>
<dbReference type="InterPro" id="IPR005119">
    <property type="entry name" value="LysR_subst-bd"/>
</dbReference>
<evidence type="ECO:0000313" key="6">
    <source>
        <dbReference type="EMBL" id="RKJ99889.1"/>
    </source>
</evidence>
<dbReference type="SUPFAM" id="SSF46785">
    <property type="entry name" value="Winged helix' DNA-binding domain"/>
    <property type="match status" value="1"/>
</dbReference>
<dbReference type="PANTHER" id="PTHR30419:SF2">
    <property type="entry name" value="LYSR FAMILY TRANSCRIPTIONAL REGULATOR"/>
    <property type="match status" value="1"/>
</dbReference>
<dbReference type="GO" id="GO:0003677">
    <property type="term" value="F:DNA binding"/>
    <property type="evidence" value="ECO:0007669"/>
    <property type="project" value="UniProtKB-KW"/>
</dbReference>
<evidence type="ECO:0000313" key="7">
    <source>
        <dbReference type="Proteomes" id="UP000216225"/>
    </source>
</evidence>
<keyword evidence="3" id="KW-0238">DNA-binding</keyword>
<evidence type="ECO:0000256" key="2">
    <source>
        <dbReference type="ARBA" id="ARBA00023015"/>
    </source>
</evidence>
<protein>
    <submittedName>
        <fullName evidence="6">LysR family transcriptional regulator</fullName>
    </submittedName>
</protein>
<dbReference type="GO" id="GO:0003700">
    <property type="term" value="F:DNA-binding transcription factor activity"/>
    <property type="evidence" value="ECO:0007669"/>
    <property type="project" value="InterPro"/>
</dbReference>
<dbReference type="RefSeq" id="WP_094436980.1">
    <property type="nucleotide sequence ID" value="NZ_NKDB02000001.1"/>
</dbReference>
<comment type="caution">
    <text evidence="6">The sequence shown here is derived from an EMBL/GenBank/DDBJ whole genome shotgun (WGS) entry which is preliminary data.</text>
</comment>
<keyword evidence="2" id="KW-0805">Transcription regulation</keyword>
<dbReference type="PROSITE" id="PS50931">
    <property type="entry name" value="HTH_LYSR"/>
    <property type="match status" value="1"/>
</dbReference>
<dbReference type="Gene3D" id="1.10.10.10">
    <property type="entry name" value="Winged helix-like DNA-binding domain superfamily/Winged helix DNA-binding domain"/>
    <property type="match status" value="1"/>
</dbReference>
<name>A0A3R7HSC0_9BURK</name>
<evidence type="ECO:0000256" key="3">
    <source>
        <dbReference type="ARBA" id="ARBA00023125"/>
    </source>
</evidence>
<dbReference type="InterPro" id="IPR050950">
    <property type="entry name" value="HTH-type_LysR_regulators"/>
</dbReference>
<keyword evidence="4" id="KW-0804">Transcription</keyword>
<comment type="similarity">
    <text evidence="1">Belongs to the LysR transcriptional regulatory family.</text>
</comment>
<dbReference type="AlphaFoldDB" id="A0A3R7HSC0"/>
<reference evidence="6 7" key="1">
    <citation type="submission" date="2018-09" db="EMBL/GenBank/DDBJ databases">
        <title>Genome comparison of Alicycliphilus sp. BQ1, a polyurethanolytic bacterium, with its closest phylogenetic relatives Alicycliphilus denitrificans BC and K601, unable to attack polyurethane.</title>
        <authorList>
            <person name="Loza-Tavera H."/>
            <person name="Lozano L."/>
            <person name="Cevallos M."/>
            <person name="Maya-Lucas O."/>
            <person name="Garcia-Mena J."/>
            <person name="Hernandez J."/>
        </authorList>
    </citation>
    <scope>NUCLEOTIDE SEQUENCE [LARGE SCALE GENOMIC DNA]</scope>
    <source>
        <strain evidence="6 7">BQ1</strain>
    </source>
</reference>
<sequence>MQFDLKDLRLFLLVAQVGSLSRAAEQSHLSLAATSARIRALEEQAGMPLLVREARGVRLSPPGEAFLFHARAMLQQTRQLQAELQEYGAGLRGHLRVFANTTAVTDFLPDILSAYLMEHPNISVDLQERPNARIADDIREGRADLGIIAGEVDTHGLTSVHFSTDRLVLVTPPTPAWRAVAQLPFAQVLHERFVGMHRGSTLQTFLDGVGQQLGHTLKLRIQLASFDAMCRMVAAGVGIAVVPESGAQRYAAAAHVHQIRLLDAWAVRPRYMLVRTLDGLPAHVQALMAAVQAHHAPCA</sequence>
<feature type="domain" description="HTH lysR-type" evidence="5">
    <location>
        <begin position="3"/>
        <end position="60"/>
    </location>
</feature>
<dbReference type="Pfam" id="PF00126">
    <property type="entry name" value="HTH_1"/>
    <property type="match status" value="1"/>
</dbReference>